<gene>
    <name evidence="12" type="ORF">BTF1_29652</name>
</gene>
<dbReference type="KEGG" id="btn:BTF1_29652"/>
<keyword evidence="8" id="KW-0799">Topoisomerase</keyword>
<evidence type="ECO:0000259" key="11">
    <source>
        <dbReference type="PROSITE" id="PS50880"/>
    </source>
</evidence>
<keyword evidence="4" id="KW-0479">Metal-binding</keyword>
<dbReference type="PANTHER" id="PTHR45866:SF1">
    <property type="entry name" value="DNA GYRASE SUBUNIT B, MITOCHONDRIAL"/>
    <property type="match status" value="1"/>
</dbReference>
<evidence type="ECO:0000256" key="7">
    <source>
        <dbReference type="ARBA" id="ARBA00022842"/>
    </source>
</evidence>
<keyword evidence="12" id="KW-0614">Plasmid</keyword>
<feature type="domain" description="Toprim" evidence="11">
    <location>
        <begin position="470"/>
        <end position="589"/>
    </location>
</feature>
<evidence type="ECO:0000256" key="3">
    <source>
        <dbReference type="ARBA" id="ARBA00012895"/>
    </source>
</evidence>
<evidence type="ECO:0000256" key="8">
    <source>
        <dbReference type="ARBA" id="ARBA00023029"/>
    </source>
</evidence>
<dbReference type="InterPro" id="IPR001241">
    <property type="entry name" value="Topo_IIA"/>
</dbReference>
<organism evidence="12 13">
    <name type="scientific">Bacillus thuringiensis HD-789</name>
    <dbReference type="NCBI Taxonomy" id="1217737"/>
    <lineage>
        <taxon>Bacteria</taxon>
        <taxon>Bacillati</taxon>
        <taxon>Bacillota</taxon>
        <taxon>Bacilli</taxon>
        <taxon>Bacillales</taxon>
        <taxon>Bacillaceae</taxon>
        <taxon>Bacillus</taxon>
        <taxon>Bacillus cereus group</taxon>
    </lineage>
</organism>
<dbReference type="GO" id="GO:0006265">
    <property type="term" value="P:DNA topological change"/>
    <property type="evidence" value="ECO:0007669"/>
    <property type="project" value="InterPro"/>
</dbReference>
<keyword evidence="9" id="KW-0238">DNA-binding</keyword>
<dbReference type="CDD" id="cd01030">
    <property type="entry name" value="TOPRIM_TopoIIA_like"/>
    <property type="match status" value="1"/>
</dbReference>
<dbReference type="GO" id="GO:0005524">
    <property type="term" value="F:ATP binding"/>
    <property type="evidence" value="ECO:0007669"/>
    <property type="project" value="UniProtKB-KW"/>
</dbReference>
<evidence type="ECO:0000256" key="4">
    <source>
        <dbReference type="ARBA" id="ARBA00022723"/>
    </source>
</evidence>
<dbReference type="PRINTS" id="PR00418">
    <property type="entry name" value="TPI2FAMILY"/>
</dbReference>
<dbReference type="Pfam" id="PF01751">
    <property type="entry name" value="Toprim"/>
    <property type="match status" value="1"/>
</dbReference>
<dbReference type="InterPro" id="IPR020568">
    <property type="entry name" value="Ribosomal_Su5_D2-typ_SF"/>
</dbReference>
<dbReference type="EMBL" id="CP003764">
    <property type="protein sequence ID" value="AFQ30031.1"/>
    <property type="molecule type" value="Genomic_DNA"/>
</dbReference>
<evidence type="ECO:0000256" key="10">
    <source>
        <dbReference type="ARBA" id="ARBA00023235"/>
    </source>
</evidence>
<dbReference type="PROSITE" id="PS50880">
    <property type="entry name" value="TOPRIM"/>
    <property type="match status" value="1"/>
</dbReference>
<comment type="catalytic activity">
    <reaction evidence="1">
        <text>ATP-dependent breakage, passage and rejoining of double-stranded DNA.</text>
        <dbReference type="EC" id="5.6.2.2"/>
    </reaction>
</comment>
<dbReference type="GO" id="GO:0034335">
    <property type="term" value="F:DNA negative supercoiling activity"/>
    <property type="evidence" value="ECO:0007669"/>
    <property type="project" value="UniProtKB-ARBA"/>
</dbReference>
<dbReference type="InterPro" id="IPR013759">
    <property type="entry name" value="Topo_IIA_B_C"/>
</dbReference>
<dbReference type="InterPro" id="IPR000565">
    <property type="entry name" value="Topo_IIA_B"/>
</dbReference>
<dbReference type="AlphaFoldDB" id="A0A9W3P6V9"/>
<name>A0A9W3P6V9_BACTU</name>
<dbReference type="Pfam" id="PF00986">
    <property type="entry name" value="DNA_gyraseB_C"/>
    <property type="match status" value="1"/>
</dbReference>
<keyword evidence="10" id="KW-0413">Isomerase</keyword>
<dbReference type="InterPro" id="IPR006171">
    <property type="entry name" value="TOPRIM_dom"/>
</dbReference>
<keyword evidence="7" id="KW-0460">Magnesium</keyword>
<evidence type="ECO:0000256" key="9">
    <source>
        <dbReference type="ARBA" id="ARBA00023125"/>
    </source>
</evidence>
<dbReference type="SMART" id="SM00433">
    <property type="entry name" value="TOP2c"/>
    <property type="match status" value="1"/>
</dbReference>
<dbReference type="PROSITE" id="PS00177">
    <property type="entry name" value="TOPOISOMERASE_II"/>
    <property type="match status" value="1"/>
</dbReference>
<reference evidence="12 13" key="1">
    <citation type="journal article" date="2013" name="Genome Announc.">
        <title>Complete Genome Sequence of Bacillus thuringiensis Serovar Israelensis Strain HD-789.</title>
        <authorList>
            <person name="Doggett N.A."/>
            <person name="Stubben C.J."/>
            <person name="Chertkov O."/>
            <person name="Bruce D.C."/>
            <person name="Detter J.C."/>
            <person name="Johnson S.L."/>
            <person name="Han C.S."/>
        </authorList>
    </citation>
    <scope>NUCLEOTIDE SEQUENCE [LARGE SCALE GENOMIC DNA]</scope>
    <source>
        <strain evidence="12 13">HD-789</strain>
    </source>
</reference>
<dbReference type="InterPro" id="IPR036890">
    <property type="entry name" value="HATPase_C_sf"/>
</dbReference>
<proteinExistence type="inferred from homology"/>
<keyword evidence="6" id="KW-0067">ATP-binding</keyword>
<evidence type="ECO:0000256" key="6">
    <source>
        <dbReference type="ARBA" id="ARBA00022840"/>
    </source>
</evidence>
<dbReference type="Gene3D" id="3.30.565.10">
    <property type="entry name" value="Histidine kinase-like ATPase, C-terminal domain"/>
    <property type="match status" value="1"/>
</dbReference>
<protein>
    <recommendedName>
        <fullName evidence="3">DNA topoisomerase (ATP-hydrolyzing)</fullName>
        <ecNumber evidence="3">5.6.2.2</ecNumber>
    </recommendedName>
</protein>
<dbReference type="Proteomes" id="UP000005257">
    <property type="component" value="Plasmid pBTHD789-1"/>
</dbReference>
<dbReference type="InterPro" id="IPR002288">
    <property type="entry name" value="DNA_gyrase_B_C"/>
</dbReference>
<evidence type="ECO:0000256" key="5">
    <source>
        <dbReference type="ARBA" id="ARBA00022741"/>
    </source>
</evidence>
<dbReference type="SUPFAM" id="SSF55874">
    <property type="entry name" value="ATPase domain of HSP90 chaperone/DNA topoisomerase II/histidine kinase"/>
    <property type="match status" value="1"/>
</dbReference>
<dbReference type="SUPFAM" id="SSF54211">
    <property type="entry name" value="Ribosomal protein S5 domain 2-like"/>
    <property type="match status" value="1"/>
</dbReference>
<dbReference type="SUPFAM" id="SSF56719">
    <property type="entry name" value="Type II DNA topoisomerase"/>
    <property type="match status" value="1"/>
</dbReference>
<sequence>MSQNYGNNSIDSLEGAERVRRRPAAVLGSSGIEGARHGVTEIVGNSVDEGTAGFGSKLDINYFKDGSISIRDYGRGVPMGYNENKGISNWFLVFNEMYAGGKYKDYQEELRAIKDWSTFNPTDYNYLFSIGLNGLGAASTQYTSEFFEAISITDGIATKMEFRGGYPILKDANGNEVHAIIGEERLLEEHGIVLKEYVAETYETEEENGTYIHWKPDIRVFSDVDITLGWIKDVCESVAYISGLDVNLYDEATDTMHEYQSGTISDLNLILNEKNLVNEDSPSVYEDNDITHGNVKQNNENFIYVFKADVSVVRTREKGKTVCFHNAIKMKGGAQYRAVDSAVADFVIGLGNTKGVKVVERDFEGKLGVVVKSYSNVASYKGQTKDEVDDNFIYRDLKTIIYRLINTEYHKGNKDIIEFVDKVLEEAELRITLQEQAKMLREVKKTSRTRKLPEKFLPSKLFKEKIVKKSELWIVEGDSAKTSVKNARDPLFQAIYAVRGKVTNALKASFKKLMESEEIRDIFSLLGTGMDVELLDDNEFDIDACRFEKIIIGTDADEDGYQIRVLLFVVFWVLAPEIIKRGMLYIGETPKFGIKLSNGEMVYAINEVDKAEREKEYAGQIVKVERYKGLGEVNADVLGFTTLAPETRNLIQIKLDPADHILSEFVETLFGKDPYKKRKETMLRVLGSDAMDMFNDTDEKEEFSIVDVLDADDVEEENELEVI</sequence>
<accession>A0A9W3P6V9</accession>
<comment type="similarity">
    <text evidence="2">Belongs to the type II topoisomerase GyrB family.</text>
</comment>
<dbReference type="GO" id="GO:0046872">
    <property type="term" value="F:metal ion binding"/>
    <property type="evidence" value="ECO:0007669"/>
    <property type="project" value="UniProtKB-KW"/>
</dbReference>
<evidence type="ECO:0000256" key="1">
    <source>
        <dbReference type="ARBA" id="ARBA00000185"/>
    </source>
</evidence>
<dbReference type="PANTHER" id="PTHR45866">
    <property type="entry name" value="DNA GYRASE/TOPOISOMERASE SUBUNIT B"/>
    <property type="match status" value="1"/>
</dbReference>
<dbReference type="Gene3D" id="3.40.50.670">
    <property type="match status" value="1"/>
</dbReference>
<evidence type="ECO:0000313" key="13">
    <source>
        <dbReference type="Proteomes" id="UP000005257"/>
    </source>
</evidence>
<dbReference type="InterPro" id="IPR013506">
    <property type="entry name" value="Topo_IIA_bsu_dom2"/>
</dbReference>
<dbReference type="Pfam" id="PF00204">
    <property type="entry name" value="DNA_gyraseB"/>
    <property type="match status" value="1"/>
</dbReference>
<geneLocation type="plasmid" evidence="12 13">
    <name>pBTHD789-1</name>
</geneLocation>
<dbReference type="GO" id="GO:0003677">
    <property type="term" value="F:DNA binding"/>
    <property type="evidence" value="ECO:0007669"/>
    <property type="project" value="UniProtKB-KW"/>
</dbReference>
<evidence type="ECO:0000313" key="12">
    <source>
        <dbReference type="EMBL" id="AFQ30031.1"/>
    </source>
</evidence>
<dbReference type="InterPro" id="IPR018522">
    <property type="entry name" value="TopoIIA_CS"/>
</dbReference>
<evidence type="ECO:0000256" key="2">
    <source>
        <dbReference type="ARBA" id="ARBA00010708"/>
    </source>
</evidence>
<dbReference type="PRINTS" id="PR01159">
    <property type="entry name" value="DNAGYRASEB"/>
</dbReference>
<keyword evidence="5" id="KW-0547">Nucleotide-binding</keyword>
<dbReference type="EC" id="5.6.2.2" evidence="3"/>
<dbReference type="InterPro" id="IPR013760">
    <property type="entry name" value="Topo_IIA-like_dom_sf"/>
</dbReference>